<gene>
    <name evidence="2" type="ORF">HX882_23945</name>
</gene>
<protein>
    <submittedName>
        <fullName evidence="2">Uncharacterized protein</fullName>
    </submittedName>
</protein>
<dbReference type="RefSeq" id="WP_177104651.1">
    <property type="nucleotide sequence ID" value="NZ_JACAQB010000018.1"/>
</dbReference>
<evidence type="ECO:0000313" key="2">
    <source>
        <dbReference type="EMBL" id="NWB98949.1"/>
    </source>
</evidence>
<proteinExistence type="predicted"/>
<dbReference type="AlphaFoldDB" id="A0A7Y7XG05"/>
<organism evidence="2 3">
    <name type="scientific">Pseudomonas gingeri</name>
    <dbReference type="NCBI Taxonomy" id="117681"/>
    <lineage>
        <taxon>Bacteria</taxon>
        <taxon>Pseudomonadati</taxon>
        <taxon>Pseudomonadota</taxon>
        <taxon>Gammaproteobacteria</taxon>
        <taxon>Pseudomonadales</taxon>
        <taxon>Pseudomonadaceae</taxon>
        <taxon>Pseudomonas</taxon>
    </lineage>
</organism>
<comment type="caution">
    <text evidence="2">The sequence shown here is derived from an EMBL/GenBank/DDBJ whole genome shotgun (WGS) entry which is preliminary data.</text>
</comment>
<feature type="region of interest" description="Disordered" evidence="1">
    <location>
        <begin position="70"/>
        <end position="92"/>
    </location>
</feature>
<dbReference type="EMBL" id="JACAQB010000018">
    <property type="protein sequence ID" value="NWB98949.1"/>
    <property type="molecule type" value="Genomic_DNA"/>
</dbReference>
<evidence type="ECO:0000313" key="3">
    <source>
        <dbReference type="Proteomes" id="UP000539985"/>
    </source>
</evidence>
<accession>A0A7Y7XG05</accession>
<reference evidence="2 3" key="1">
    <citation type="submission" date="2020-04" db="EMBL/GenBank/DDBJ databases">
        <title>Molecular characterization of pseudomonads from Agaricus bisporus reveal novel blotch 2 pathogens in Western Europe.</title>
        <authorList>
            <person name="Taparia T."/>
            <person name="Krijger M."/>
            <person name="Haynes E."/>
            <person name="Elpinstone J.G."/>
            <person name="Noble R."/>
            <person name="Van Der Wolf J."/>
        </authorList>
    </citation>
    <scope>NUCLEOTIDE SEQUENCE [LARGE SCALE GENOMIC DNA]</scope>
    <source>
        <strain evidence="2 3">H7001</strain>
    </source>
</reference>
<feature type="compositionally biased region" description="Polar residues" evidence="1">
    <location>
        <begin position="72"/>
        <end position="92"/>
    </location>
</feature>
<sequence length="92" mass="10324">MSKKPRSEMVYETTPLFNRLLESMIQMDEIVRGERPASREFQVDATGVKIIKQATGTSQERFAKVVDVPVGESSSNPGLSFQPSLSRTFRDT</sequence>
<dbReference type="Proteomes" id="UP000539985">
    <property type="component" value="Unassembled WGS sequence"/>
</dbReference>
<evidence type="ECO:0000256" key="1">
    <source>
        <dbReference type="SAM" id="MobiDB-lite"/>
    </source>
</evidence>
<name>A0A7Y7XG05_9PSED</name>